<organism evidence="2 3">
    <name type="scientific">Pseudocohnilembus persalinus</name>
    <name type="common">Ciliate</name>
    <dbReference type="NCBI Taxonomy" id="266149"/>
    <lineage>
        <taxon>Eukaryota</taxon>
        <taxon>Sar</taxon>
        <taxon>Alveolata</taxon>
        <taxon>Ciliophora</taxon>
        <taxon>Intramacronucleata</taxon>
        <taxon>Oligohymenophorea</taxon>
        <taxon>Scuticociliatia</taxon>
        <taxon>Philasterida</taxon>
        <taxon>Pseudocohnilembidae</taxon>
        <taxon>Pseudocohnilembus</taxon>
    </lineage>
</organism>
<evidence type="ECO:0000313" key="2">
    <source>
        <dbReference type="EMBL" id="KRW99999.1"/>
    </source>
</evidence>
<accession>A0A0V0QCZ2</accession>
<dbReference type="Proteomes" id="UP000054937">
    <property type="component" value="Unassembled WGS sequence"/>
</dbReference>
<proteinExistence type="predicted"/>
<dbReference type="InParanoid" id="A0A0V0QCZ2"/>
<name>A0A0V0QCZ2_PSEPJ</name>
<feature type="coiled-coil region" evidence="1">
    <location>
        <begin position="21"/>
        <end position="62"/>
    </location>
</feature>
<sequence length="490" mass="58694">MFSQQTIREHSCLQFQYKNIFQQIYSRIQKLKDNLEQKQNDLDNHKKEKKYLKEKLTSLKYQLCNSNKNQSELNFIGNKIQEQKEIIKKENKEISSNQVQFEKNQKYIDFILDVIQQLKNQVTCQGTQNKDYDFDIKPVNKSDFIKKNKKMLQTKNLLSNESQMQQNDESVSQSKIQSQSPTLIINNEITNMTENKIQQKQDQNQSHLQFENQANVIYIKELKMPQHIQKKKYKRKKFEKKSEILKSMIQLKQRSQSIERQYKRQEELNQQQIIAKSGKIKLTQKNNQQLQKKITYTFKCKQELDNAYKLLEELKKTQQNDKNTCLYDDRSLNISNFKNNSDQSRIQSNILTQNNISLKTSRIIKYGNISLLEKYIGNLIQLLQGVYDKFPKDQNTNTDNQQQQEEEEKEEEIVEFNHNSDLDGQQSKKIQKITFIHFDQYIIDIIVTYLLQNGKFYSYYNSFMKINNIRYNQKEKQKNCRAIKIITCFR</sequence>
<dbReference type="EMBL" id="LDAU01000198">
    <property type="protein sequence ID" value="KRW99999.1"/>
    <property type="molecule type" value="Genomic_DNA"/>
</dbReference>
<keyword evidence="3" id="KW-1185">Reference proteome</keyword>
<protein>
    <submittedName>
        <fullName evidence="2">Uncharacterized protein</fullName>
    </submittedName>
</protein>
<evidence type="ECO:0000313" key="3">
    <source>
        <dbReference type="Proteomes" id="UP000054937"/>
    </source>
</evidence>
<comment type="caution">
    <text evidence="2">The sequence shown here is derived from an EMBL/GenBank/DDBJ whole genome shotgun (WGS) entry which is preliminary data.</text>
</comment>
<evidence type="ECO:0000256" key="1">
    <source>
        <dbReference type="SAM" id="Coils"/>
    </source>
</evidence>
<keyword evidence="1" id="KW-0175">Coiled coil</keyword>
<dbReference type="AlphaFoldDB" id="A0A0V0QCZ2"/>
<reference evidence="2 3" key="1">
    <citation type="journal article" date="2015" name="Sci. Rep.">
        <title>Genome of the facultative scuticociliatosis pathogen Pseudocohnilembus persalinus provides insight into its virulence through horizontal gene transfer.</title>
        <authorList>
            <person name="Xiong J."/>
            <person name="Wang G."/>
            <person name="Cheng J."/>
            <person name="Tian M."/>
            <person name="Pan X."/>
            <person name="Warren A."/>
            <person name="Jiang C."/>
            <person name="Yuan D."/>
            <person name="Miao W."/>
        </authorList>
    </citation>
    <scope>NUCLEOTIDE SEQUENCE [LARGE SCALE GENOMIC DNA]</scope>
    <source>
        <strain evidence="2">36N120E</strain>
    </source>
</reference>
<gene>
    <name evidence="2" type="ORF">PPERSA_05502</name>
</gene>